<dbReference type="GO" id="GO:0005634">
    <property type="term" value="C:nucleus"/>
    <property type="evidence" value="ECO:0007669"/>
    <property type="project" value="TreeGrafter"/>
</dbReference>
<dbReference type="PROSITE" id="PS51140">
    <property type="entry name" value="CUE"/>
    <property type="match status" value="1"/>
</dbReference>
<accession>A0A1D2JJ03</accession>
<dbReference type="PANTHER" id="PTHR46535">
    <property type="entry name" value="NEDD4-BINDING PROTEIN 2"/>
    <property type="match status" value="1"/>
</dbReference>
<dbReference type="InterPro" id="IPR013899">
    <property type="entry name" value="DUF1771"/>
</dbReference>
<dbReference type="Pfam" id="PF08590">
    <property type="entry name" value="DUF1771"/>
    <property type="match status" value="1"/>
</dbReference>
<dbReference type="Proteomes" id="UP000242814">
    <property type="component" value="Unassembled WGS sequence"/>
</dbReference>
<feature type="domain" description="CUE" evidence="3">
    <location>
        <begin position="145"/>
        <end position="187"/>
    </location>
</feature>
<dbReference type="AlphaFoldDB" id="A0A1D2JJ03"/>
<evidence type="ECO:0000259" key="2">
    <source>
        <dbReference type="PROSITE" id="PS50828"/>
    </source>
</evidence>
<sequence length="553" mass="60143">MGDSVEALMEGLENEYCPPIDPALFAALASDHNLLDDNGVQQLRDTLDALKVSAVEQQDALFDPSGTSGQDPEGGDQDEFSSEQDESNPTLASLTSNLTSLRSEFSAASLNEEDNQKNVRWAEGWSARDAEASPGRISRTITGLTLEGKTTYLSEMFPSIDNYTIVHTLRKCDGDIDRSIDVLNLAFFDDHNAGDKENKGSILKGIEGFAGDSVTKGRRKANNKRNIKQGFLRHSQASIPEQHEINRTENKWDNGEKDVEFICSRTYLSRKSVTSAYHANGASLPNTLHALASAEAEKHARTMMDDLNIIPQLVELQQKFDKVCPEKLAGLLHLARNCTSSASELATFMMTVKPHLPPTQIVQIKHAPVDLGDSPTDHKTPPWTQQPTRDHLTSRAMANSHALAAHAAFNKATAAYRRGKSDHLMGGAAGYYSAIGREHMEQAKKEAAAAAEALVESQSSSRVLDLHGVSTQHAVGIAKKKVRIWWDSLGDTKYAPGGWNPAQEGYRIVTGLGRHSKNGTARVGPAVARALAGEGWKVEVGEGFLTVTGVARR</sequence>
<proteinExistence type="predicted"/>
<feature type="compositionally biased region" description="Acidic residues" evidence="1">
    <location>
        <begin position="73"/>
        <end position="86"/>
    </location>
</feature>
<gene>
    <name evidence="4" type="ORF">ACO22_02444</name>
</gene>
<dbReference type="PROSITE" id="PS50828">
    <property type="entry name" value="SMR"/>
    <property type="match status" value="1"/>
</dbReference>
<feature type="region of interest" description="Disordered" evidence="1">
    <location>
        <begin position="60"/>
        <end position="91"/>
    </location>
</feature>
<protein>
    <recommendedName>
        <fullName evidence="6">Smr domain-containing protein</fullName>
    </recommendedName>
</protein>
<evidence type="ECO:0008006" key="6">
    <source>
        <dbReference type="Google" id="ProtNLM"/>
    </source>
</evidence>
<dbReference type="SUPFAM" id="SSF160443">
    <property type="entry name" value="SMR domain-like"/>
    <property type="match status" value="1"/>
</dbReference>
<dbReference type="InterPro" id="IPR009060">
    <property type="entry name" value="UBA-like_sf"/>
</dbReference>
<dbReference type="InterPro" id="IPR003892">
    <property type="entry name" value="CUE"/>
</dbReference>
<dbReference type="CDD" id="cd14279">
    <property type="entry name" value="CUE"/>
    <property type="match status" value="1"/>
</dbReference>
<dbReference type="InterPro" id="IPR002625">
    <property type="entry name" value="Smr_dom"/>
</dbReference>
<comment type="caution">
    <text evidence="4">The sequence shown here is derived from an EMBL/GenBank/DDBJ whole genome shotgun (WGS) entry which is preliminary data.</text>
</comment>
<dbReference type="Pfam" id="PF26286">
    <property type="entry name" value="UBA_10"/>
    <property type="match status" value="1"/>
</dbReference>
<organism evidence="4 5">
    <name type="scientific">Paracoccidioides brasiliensis</name>
    <dbReference type="NCBI Taxonomy" id="121759"/>
    <lineage>
        <taxon>Eukaryota</taxon>
        <taxon>Fungi</taxon>
        <taxon>Dikarya</taxon>
        <taxon>Ascomycota</taxon>
        <taxon>Pezizomycotina</taxon>
        <taxon>Eurotiomycetes</taxon>
        <taxon>Eurotiomycetidae</taxon>
        <taxon>Onygenales</taxon>
        <taxon>Ajellomycetaceae</taxon>
        <taxon>Paracoccidioides</taxon>
    </lineage>
</organism>
<evidence type="ECO:0000256" key="1">
    <source>
        <dbReference type="SAM" id="MobiDB-lite"/>
    </source>
</evidence>
<dbReference type="SUPFAM" id="SSF46934">
    <property type="entry name" value="UBA-like"/>
    <property type="match status" value="1"/>
</dbReference>
<dbReference type="InterPro" id="IPR058864">
    <property type="entry name" value="UBA_10"/>
</dbReference>
<dbReference type="InterPro" id="IPR036063">
    <property type="entry name" value="Smr_dom_sf"/>
</dbReference>
<dbReference type="GO" id="GO:0004519">
    <property type="term" value="F:endonuclease activity"/>
    <property type="evidence" value="ECO:0007669"/>
    <property type="project" value="TreeGrafter"/>
</dbReference>
<dbReference type="VEuPathDB" id="FungiDB:PADG_03506"/>
<dbReference type="VEuPathDB" id="FungiDB:PABG_01886"/>
<dbReference type="InterPro" id="IPR052772">
    <property type="entry name" value="Endo/PolyKinase_Domain-Protein"/>
</dbReference>
<dbReference type="Pfam" id="PF02845">
    <property type="entry name" value="CUE"/>
    <property type="match status" value="1"/>
</dbReference>
<feature type="domain" description="Smr" evidence="2">
    <location>
        <begin position="464"/>
        <end position="553"/>
    </location>
</feature>
<dbReference type="Gene3D" id="3.30.1370.110">
    <property type="match status" value="1"/>
</dbReference>
<dbReference type="SMART" id="SM01162">
    <property type="entry name" value="DUF1771"/>
    <property type="match status" value="1"/>
</dbReference>
<evidence type="ECO:0000259" key="3">
    <source>
        <dbReference type="PROSITE" id="PS51140"/>
    </source>
</evidence>
<dbReference type="PANTHER" id="PTHR46535:SF1">
    <property type="entry name" value="NEDD4-BINDING PROTEIN 2"/>
    <property type="match status" value="1"/>
</dbReference>
<evidence type="ECO:0000313" key="5">
    <source>
        <dbReference type="Proteomes" id="UP000242814"/>
    </source>
</evidence>
<evidence type="ECO:0000313" key="4">
    <source>
        <dbReference type="EMBL" id="ODH38297.1"/>
    </source>
</evidence>
<reference evidence="4 5" key="1">
    <citation type="submission" date="2016-06" db="EMBL/GenBank/DDBJ databases">
        <authorList>
            <person name="Kjaerup R.B."/>
            <person name="Dalgaard T.S."/>
            <person name="Juul-Madsen H.R."/>
        </authorList>
    </citation>
    <scope>NUCLEOTIDE SEQUENCE [LARGE SCALE GENOMIC DNA]</scope>
    <source>
        <strain evidence="4 5">Pb300</strain>
    </source>
</reference>
<dbReference type="GO" id="GO:0043130">
    <property type="term" value="F:ubiquitin binding"/>
    <property type="evidence" value="ECO:0007669"/>
    <property type="project" value="InterPro"/>
</dbReference>
<dbReference type="EMBL" id="LZYO01000075">
    <property type="protein sequence ID" value="ODH38297.1"/>
    <property type="molecule type" value="Genomic_DNA"/>
</dbReference>
<name>A0A1D2JJ03_PARBR</name>
<dbReference type="Gene3D" id="1.10.8.10">
    <property type="entry name" value="DNA helicase RuvA subunit, C-terminal domain"/>
    <property type="match status" value="1"/>
</dbReference>